<reference evidence="4" key="1">
    <citation type="journal article" date="2019" name="Int. J. Syst. Evol. Microbiol.">
        <title>The Global Catalogue of Microorganisms (GCM) 10K type strain sequencing project: providing services to taxonomists for standard genome sequencing and annotation.</title>
        <authorList>
            <consortium name="The Broad Institute Genomics Platform"/>
            <consortium name="The Broad Institute Genome Sequencing Center for Infectious Disease"/>
            <person name="Wu L."/>
            <person name="Ma J."/>
        </authorList>
    </citation>
    <scope>NUCLEOTIDE SEQUENCE [LARGE SCALE GENOMIC DNA]</scope>
    <source>
        <strain evidence="4">JCM 8201</strain>
    </source>
</reference>
<dbReference type="CDD" id="cd00085">
    <property type="entry name" value="HNHc"/>
    <property type="match status" value="1"/>
</dbReference>
<gene>
    <name evidence="3" type="ORF">GCM10010439_63040</name>
</gene>
<dbReference type="EMBL" id="BAAATZ010000032">
    <property type="protein sequence ID" value="GAA2736301.1"/>
    <property type="molecule type" value="Genomic_DNA"/>
</dbReference>
<proteinExistence type="predicted"/>
<sequence length="549" mass="60023">MATFHAGQKTHPSVLPQELALESESVDNPGIRNETGLGRRTAPGVGHVRGEITGSVPASGGVTPDHQVREPGREADPAVFVLDLHGTPLQPTSPARARKLLASGRAVVARHTPFVIRLKDRAASASETDGVEIGIDPGSKHTGIVVFTARDGERRGRYGIRLDHRGAAIRKKLERRSAYRRGRRTRNLRYRAPRFLNRARPKGWLPPSLQHRVDTTTSWVDRLARWAPVQAVHVERVAFDTHAISAGRPLEGVEYQHGTLHGTETREYLLAKFGRACSYCGTTGVPLNIDHIRPRSRGGSDRVSNLTLACIPCNQAKSDRPVEEFAPKRAADILKRAKAPLRDAAAVNATRWALWRALDQRMPTRTASGGRTKWNRTRCALPKTHTLDALAVGTLDTVTAWPRTVLVVTATGRGTYARTRADKHGFPRLRLPRVKQFFGFATGDLVRAVVPSGKNAGTHTGRVAVRSSGSFAVRTASGLHTARHKYFCLLQRADGYAYTRQPEGATPLTQGRGSYDGGPPGGESPTRCFAPQELRFLSRLKPGVSAKEI</sequence>
<feature type="region of interest" description="Disordered" evidence="1">
    <location>
        <begin position="24"/>
        <end position="70"/>
    </location>
</feature>
<dbReference type="Gene3D" id="1.10.30.50">
    <property type="match status" value="1"/>
</dbReference>
<dbReference type="InterPro" id="IPR003615">
    <property type="entry name" value="HNH_nuc"/>
</dbReference>
<evidence type="ECO:0000313" key="3">
    <source>
        <dbReference type="EMBL" id="GAA2736301.1"/>
    </source>
</evidence>
<keyword evidence="4" id="KW-1185">Reference proteome</keyword>
<dbReference type="SMART" id="SM00507">
    <property type="entry name" value="HNHc"/>
    <property type="match status" value="1"/>
</dbReference>
<dbReference type="Pfam" id="PF01844">
    <property type="entry name" value="HNH"/>
    <property type="match status" value="1"/>
</dbReference>
<protein>
    <recommendedName>
        <fullName evidence="2">HNH nuclease domain-containing protein</fullName>
    </recommendedName>
</protein>
<dbReference type="PANTHER" id="PTHR33877:SF2">
    <property type="entry name" value="OS07G0170200 PROTEIN"/>
    <property type="match status" value="1"/>
</dbReference>
<accession>A0ABP6H3E1</accession>
<evidence type="ECO:0000256" key="1">
    <source>
        <dbReference type="SAM" id="MobiDB-lite"/>
    </source>
</evidence>
<feature type="region of interest" description="Disordered" evidence="1">
    <location>
        <begin position="501"/>
        <end position="528"/>
    </location>
</feature>
<dbReference type="Proteomes" id="UP001501842">
    <property type="component" value="Unassembled WGS sequence"/>
</dbReference>
<dbReference type="NCBIfam" id="NF040563">
    <property type="entry name" value="guided_IscB"/>
    <property type="match status" value="1"/>
</dbReference>
<dbReference type="Pfam" id="PF14239">
    <property type="entry name" value="RRXRR"/>
    <property type="match status" value="1"/>
</dbReference>
<feature type="domain" description="HNH nuclease" evidence="2">
    <location>
        <begin position="264"/>
        <end position="315"/>
    </location>
</feature>
<dbReference type="InterPro" id="IPR002711">
    <property type="entry name" value="HNH"/>
</dbReference>
<name>A0ABP6H3E1_9ACTN</name>
<dbReference type="InterPro" id="IPR052892">
    <property type="entry name" value="NA-targeting_endonuclease"/>
</dbReference>
<comment type="caution">
    <text evidence="3">The sequence shown here is derived from an EMBL/GenBank/DDBJ whole genome shotgun (WGS) entry which is preliminary data.</text>
</comment>
<evidence type="ECO:0000313" key="4">
    <source>
        <dbReference type="Proteomes" id="UP001501842"/>
    </source>
</evidence>
<evidence type="ECO:0000259" key="2">
    <source>
        <dbReference type="SMART" id="SM00507"/>
    </source>
</evidence>
<dbReference type="InterPro" id="IPR047693">
    <property type="entry name" value="RNA-guided_IscB-like"/>
</dbReference>
<dbReference type="InterPro" id="IPR025938">
    <property type="entry name" value="RRXRR_dom"/>
</dbReference>
<organism evidence="3 4">
    <name type="scientific">Actinocorallia aurantiaca</name>
    <dbReference type="NCBI Taxonomy" id="46204"/>
    <lineage>
        <taxon>Bacteria</taxon>
        <taxon>Bacillati</taxon>
        <taxon>Actinomycetota</taxon>
        <taxon>Actinomycetes</taxon>
        <taxon>Streptosporangiales</taxon>
        <taxon>Thermomonosporaceae</taxon>
        <taxon>Actinocorallia</taxon>
    </lineage>
</organism>
<dbReference type="PANTHER" id="PTHR33877">
    <property type="entry name" value="SLL1193 PROTEIN"/>
    <property type="match status" value="1"/>
</dbReference>